<protein>
    <recommendedName>
        <fullName evidence="5">Fork-head domain-containing protein</fullName>
    </recommendedName>
</protein>
<feature type="domain" description="Fork-head" evidence="5">
    <location>
        <begin position="131"/>
        <end position="224"/>
    </location>
</feature>
<dbReference type="EMBL" id="CALNXK010000280">
    <property type="protein sequence ID" value="CAH3180587.1"/>
    <property type="molecule type" value="Genomic_DNA"/>
</dbReference>
<evidence type="ECO:0000256" key="4">
    <source>
        <dbReference type="SAM" id="MobiDB-lite"/>
    </source>
</evidence>
<evidence type="ECO:0000256" key="3">
    <source>
        <dbReference type="PROSITE-ProRule" id="PRU00089"/>
    </source>
</evidence>
<evidence type="ECO:0000313" key="6">
    <source>
        <dbReference type="EMBL" id="CAH3180587.1"/>
    </source>
</evidence>
<evidence type="ECO:0000259" key="5">
    <source>
        <dbReference type="PROSITE" id="PS50039"/>
    </source>
</evidence>
<dbReference type="InterPro" id="IPR030456">
    <property type="entry name" value="TF_fork_head_CS_2"/>
</dbReference>
<comment type="caution">
    <text evidence="6">The sequence shown here is derived from an EMBL/GenBank/DDBJ whole genome shotgun (WGS) entry which is preliminary data.</text>
</comment>
<gene>
    <name evidence="6" type="ORF">PLOB_00023770</name>
</gene>
<evidence type="ECO:0000256" key="1">
    <source>
        <dbReference type="ARBA" id="ARBA00023125"/>
    </source>
</evidence>
<sequence length="349" mass="39632">LVRLTPTFGKLRKTSLDSKGSWIETMENISSLSKYLLQPSRLSRFDYHDFRTLHERDLSLYSDKLLVDKKDESVTELVAGRITEVEETEQGDDNRAPVTPKTESDHDEPKEENDKGTAEEEKSKSSKEDDRNSETFVAVIAQAILSVPTKRMTLSSIYSFIARNYPHFDKEKGPGWRNSVRHNLSSNDCFVKASRAENGKGHYWMIHPKDLPEFAKGNFRRRRKPRRPKCSHPLMFRDNPFLYHPFGSSFSAFPYTAHLRPTSGEIPTEMPLPLAYGSSERAISPAFRPRLGLLPGYDDSRSLSTVSHAFTYPTSTLRLAEATSSRNFPTASGLTTFSGSFHYPCACHR</sequence>
<dbReference type="InterPro" id="IPR001766">
    <property type="entry name" value="Fork_head_dom"/>
</dbReference>
<dbReference type="InterPro" id="IPR036388">
    <property type="entry name" value="WH-like_DNA-bd_sf"/>
</dbReference>
<dbReference type="InterPro" id="IPR047519">
    <property type="entry name" value="FH_FOXQ2-like"/>
</dbReference>
<dbReference type="SUPFAM" id="SSF46785">
    <property type="entry name" value="Winged helix' DNA-binding domain"/>
    <property type="match status" value="1"/>
</dbReference>
<name>A0ABN8RMX2_9CNID</name>
<dbReference type="SMART" id="SM00339">
    <property type="entry name" value="FH"/>
    <property type="match status" value="1"/>
</dbReference>
<dbReference type="PRINTS" id="PR00053">
    <property type="entry name" value="FORKHEAD"/>
</dbReference>
<dbReference type="Pfam" id="PF00250">
    <property type="entry name" value="Forkhead"/>
    <property type="match status" value="1"/>
</dbReference>
<reference evidence="6 7" key="1">
    <citation type="submission" date="2022-05" db="EMBL/GenBank/DDBJ databases">
        <authorList>
            <consortium name="Genoscope - CEA"/>
            <person name="William W."/>
        </authorList>
    </citation>
    <scope>NUCLEOTIDE SEQUENCE [LARGE SCALE GENOMIC DNA]</scope>
</reference>
<comment type="subcellular location">
    <subcellularLocation>
        <location evidence="3">Nucleus</location>
    </subcellularLocation>
</comment>
<dbReference type="PROSITE" id="PS00658">
    <property type="entry name" value="FORK_HEAD_2"/>
    <property type="match status" value="1"/>
</dbReference>
<organism evidence="6 7">
    <name type="scientific">Porites lobata</name>
    <dbReference type="NCBI Taxonomy" id="104759"/>
    <lineage>
        <taxon>Eukaryota</taxon>
        <taxon>Metazoa</taxon>
        <taxon>Cnidaria</taxon>
        <taxon>Anthozoa</taxon>
        <taxon>Hexacorallia</taxon>
        <taxon>Scleractinia</taxon>
        <taxon>Fungiina</taxon>
        <taxon>Poritidae</taxon>
        <taxon>Porites</taxon>
    </lineage>
</organism>
<keyword evidence="7" id="KW-1185">Reference proteome</keyword>
<dbReference type="PROSITE" id="PS50039">
    <property type="entry name" value="FORK_HEAD_3"/>
    <property type="match status" value="1"/>
</dbReference>
<evidence type="ECO:0000256" key="2">
    <source>
        <dbReference type="ARBA" id="ARBA00023242"/>
    </source>
</evidence>
<feature type="compositionally biased region" description="Basic and acidic residues" evidence="4">
    <location>
        <begin position="102"/>
        <end position="132"/>
    </location>
</feature>
<keyword evidence="1 3" id="KW-0238">DNA-binding</keyword>
<dbReference type="Proteomes" id="UP001159405">
    <property type="component" value="Unassembled WGS sequence"/>
</dbReference>
<dbReference type="InterPro" id="IPR050211">
    <property type="entry name" value="FOX_domain-containing"/>
</dbReference>
<evidence type="ECO:0000313" key="7">
    <source>
        <dbReference type="Proteomes" id="UP001159405"/>
    </source>
</evidence>
<keyword evidence="2 3" id="KW-0539">Nucleus</keyword>
<accession>A0ABN8RMX2</accession>
<dbReference type="CDD" id="cd20035">
    <property type="entry name" value="FH_FOXQ2-like"/>
    <property type="match status" value="1"/>
</dbReference>
<dbReference type="PANTHER" id="PTHR11829">
    <property type="entry name" value="FORKHEAD BOX PROTEIN"/>
    <property type="match status" value="1"/>
</dbReference>
<feature type="region of interest" description="Disordered" evidence="4">
    <location>
        <begin position="80"/>
        <end position="132"/>
    </location>
</feature>
<dbReference type="InterPro" id="IPR036390">
    <property type="entry name" value="WH_DNA-bd_sf"/>
</dbReference>
<proteinExistence type="predicted"/>
<feature type="DNA-binding region" description="Fork-head" evidence="3">
    <location>
        <begin position="131"/>
        <end position="224"/>
    </location>
</feature>
<dbReference type="Gene3D" id="1.10.10.10">
    <property type="entry name" value="Winged helix-like DNA-binding domain superfamily/Winged helix DNA-binding domain"/>
    <property type="match status" value="1"/>
</dbReference>
<feature type="non-terminal residue" evidence="6">
    <location>
        <position position="1"/>
    </location>
</feature>
<dbReference type="PANTHER" id="PTHR11829:SF343">
    <property type="entry name" value="FORK-HEAD DOMAIN-CONTAINING PROTEIN"/>
    <property type="match status" value="1"/>
</dbReference>